<dbReference type="RefSeq" id="WP_030431110.1">
    <property type="nucleotide sequence ID" value="NZ_JOEF01000017.1"/>
</dbReference>
<reference evidence="8 9" key="1">
    <citation type="submission" date="2016-10" db="EMBL/GenBank/DDBJ databases">
        <authorList>
            <person name="de Groot N.N."/>
        </authorList>
    </citation>
    <scope>NUCLEOTIDE SEQUENCE [LARGE SCALE GENOMIC DNA]</scope>
    <source>
        <strain evidence="8 9">DSM 44149</strain>
    </source>
</reference>
<organism evidence="8 9">
    <name type="scientific">Allokutzneria albata</name>
    <name type="common">Kibdelosporangium albatum</name>
    <dbReference type="NCBI Taxonomy" id="211114"/>
    <lineage>
        <taxon>Bacteria</taxon>
        <taxon>Bacillati</taxon>
        <taxon>Actinomycetota</taxon>
        <taxon>Actinomycetes</taxon>
        <taxon>Pseudonocardiales</taxon>
        <taxon>Pseudonocardiaceae</taxon>
        <taxon>Allokutzneria</taxon>
    </lineage>
</organism>
<evidence type="ECO:0000313" key="9">
    <source>
        <dbReference type="Proteomes" id="UP000183376"/>
    </source>
</evidence>
<keyword evidence="6 7" id="KW-0472">Membrane</keyword>
<feature type="transmembrane region" description="Helical" evidence="7">
    <location>
        <begin position="221"/>
        <end position="245"/>
    </location>
</feature>
<evidence type="ECO:0000256" key="5">
    <source>
        <dbReference type="ARBA" id="ARBA00022989"/>
    </source>
</evidence>
<dbReference type="InterPro" id="IPR050833">
    <property type="entry name" value="Poly_Biosynth_Transport"/>
</dbReference>
<dbReference type="Pfam" id="PF13440">
    <property type="entry name" value="Polysacc_synt_3"/>
    <property type="match status" value="1"/>
</dbReference>
<keyword evidence="9" id="KW-1185">Reference proteome</keyword>
<evidence type="ECO:0000256" key="6">
    <source>
        <dbReference type="ARBA" id="ARBA00023136"/>
    </source>
</evidence>
<dbReference type="STRING" id="211114.SAMN04489726_7200"/>
<comment type="subcellular location">
    <subcellularLocation>
        <location evidence="1">Cell membrane</location>
        <topology evidence="1">Multi-pass membrane protein</topology>
    </subcellularLocation>
</comment>
<feature type="transmembrane region" description="Helical" evidence="7">
    <location>
        <begin position="93"/>
        <end position="116"/>
    </location>
</feature>
<evidence type="ECO:0000256" key="1">
    <source>
        <dbReference type="ARBA" id="ARBA00004651"/>
    </source>
</evidence>
<feature type="transmembrane region" description="Helical" evidence="7">
    <location>
        <begin position="454"/>
        <end position="473"/>
    </location>
</feature>
<dbReference type="eggNOG" id="COG2244">
    <property type="taxonomic scope" value="Bacteria"/>
</dbReference>
<keyword evidence="3" id="KW-1003">Cell membrane</keyword>
<feature type="transmembrane region" description="Helical" evidence="7">
    <location>
        <begin position="265"/>
        <end position="285"/>
    </location>
</feature>
<feature type="transmembrane region" description="Helical" evidence="7">
    <location>
        <begin position="187"/>
        <end position="209"/>
    </location>
</feature>
<evidence type="ECO:0000256" key="2">
    <source>
        <dbReference type="ARBA" id="ARBA00007430"/>
    </source>
</evidence>
<keyword evidence="5 7" id="KW-1133">Transmembrane helix</keyword>
<keyword evidence="4 7" id="KW-0812">Transmembrane</keyword>
<feature type="transmembrane region" description="Helical" evidence="7">
    <location>
        <begin position="24"/>
        <end position="51"/>
    </location>
</feature>
<evidence type="ECO:0000256" key="4">
    <source>
        <dbReference type="ARBA" id="ARBA00022692"/>
    </source>
</evidence>
<evidence type="ECO:0000256" key="7">
    <source>
        <dbReference type="SAM" id="Phobius"/>
    </source>
</evidence>
<dbReference type="GO" id="GO:0005886">
    <property type="term" value="C:plasma membrane"/>
    <property type="evidence" value="ECO:0007669"/>
    <property type="project" value="UniProtKB-SubCell"/>
</dbReference>
<feature type="transmembrane region" description="Helical" evidence="7">
    <location>
        <begin position="358"/>
        <end position="377"/>
    </location>
</feature>
<evidence type="ECO:0000256" key="3">
    <source>
        <dbReference type="ARBA" id="ARBA00022475"/>
    </source>
</evidence>
<protein>
    <submittedName>
        <fullName evidence="8">Polysaccharide transporter, PST family</fullName>
    </submittedName>
</protein>
<comment type="similarity">
    <text evidence="2">Belongs to the polysaccharide synthase family.</text>
</comment>
<feature type="transmembrane region" description="Helical" evidence="7">
    <location>
        <begin position="128"/>
        <end position="147"/>
    </location>
</feature>
<accession>A0A1H0CFL1</accession>
<dbReference type="PANTHER" id="PTHR30250">
    <property type="entry name" value="PST FAMILY PREDICTED COLANIC ACID TRANSPORTER"/>
    <property type="match status" value="1"/>
</dbReference>
<feature type="transmembrane region" description="Helical" evidence="7">
    <location>
        <begin position="297"/>
        <end position="320"/>
    </location>
</feature>
<feature type="transmembrane region" description="Helical" evidence="7">
    <location>
        <begin position="159"/>
        <end position="181"/>
    </location>
</feature>
<feature type="transmembrane region" description="Helical" evidence="7">
    <location>
        <begin position="57"/>
        <end position="81"/>
    </location>
</feature>
<dbReference type="Proteomes" id="UP000183376">
    <property type="component" value="Chromosome I"/>
</dbReference>
<feature type="transmembrane region" description="Helical" evidence="7">
    <location>
        <begin position="389"/>
        <end position="413"/>
    </location>
</feature>
<dbReference type="PANTHER" id="PTHR30250:SF10">
    <property type="entry name" value="LIPOPOLYSACCHARIDE BIOSYNTHESIS PROTEIN WZXC"/>
    <property type="match status" value="1"/>
</dbReference>
<name>A0A1H0CFL1_ALLAB</name>
<dbReference type="AlphaFoldDB" id="A0A1H0CFL1"/>
<feature type="transmembrane region" description="Helical" evidence="7">
    <location>
        <begin position="425"/>
        <end position="448"/>
    </location>
</feature>
<sequence length="487" mass="50207">MTGEFPAGAETAERRGLAGRFRRGLWLSLLNTLLSRVGTFVLGIVLARLLAPEEFGLYATALVVQGLLLAFNDFGAATAVVRRSGDVRPMLPTAWTISVLGGAFAFAACAVSAPALASALGSPHATEIVRFLAINVLLDGFACVPGAMLTRELAQARRLVADLSGTVVNLAVTATLAFLGWGAWSLAIGHVTGTALVVVLLFVLSGHVPNFGFSAEHFKEVGAYGISVVASSLLVMLAQSVPQMVTGSLLGATALGFFYLASNVANWPVSIVAGTVERVALAVFARAREHSTDLDRAAGGVMGLVGVALLPGGVALALLAEPVVEVVYGHRWAPAAVVLSGLAIAAIGRVFADMALHLLLAVGAPLSSALIQLWWLVTLVPATVVAAKLWGLPGIGWAQAAVALLVAVPVHLWGLRRAGIRVVSLVRGMLPSSLSAVATAGGLVLIRVLSTNPLLTVALGGLLTAAVVAYGWFRFRHTLDSALAAAE</sequence>
<gene>
    <name evidence="8" type="ORF">SAMN04489726_7200</name>
</gene>
<feature type="transmembrane region" description="Helical" evidence="7">
    <location>
        <begin position="332"/>
        <end position="351"/>
    </location>
</feature>
<evidence type="ECO:0000313" key="8">
    <source>
        <dbReference type="EMBL" id="SDN56667.1"/>
    </source>
</evidence>
<proteinExistence type="inferred from homology"/>
<dbReference type="EMBL" id="LT629701">
    <property type="protein sequence ID" value="SDN56667.1"/>
    <property type="molecule type" value="Genomic_DNA"/>
</dbReference>